<dbReference type="PROSITE" id="PS00535">
    <property type="entry name" value="COMPLEX1_49K"/>
    <property type="match status" value="1"/>
</dbReference>
<evidence type="ECO:0000256" key="17">
    <source>
        <dbReference type="HAMAP-Rule" id="MF_01356"/>
    </source>
</evidence>
<feature type="binding site" evidence="17">
    <location>
        <position position="101"/>
    </location>
    <ligand>
        <name>[4Fe-4S] cluster</name>
        <dbReference type="ChEBI" id="CHEBI:49883"/>
    </ligand>
</feature>
<keyword evidence="17" id="KW-0479">Metal-binding</keyword>
<keyword evidence="12 17" id="KW-0830">Ubiquinone</keyword>
<keyword evidence="6 17" id="KW-0813">Transport</keyword>
<evidence type="ECO:0000256" key="7">
    <source>
        <dbReference type="ARBA" id="ARBA00022475"/>
    </source>
</evidence>
<dbReference type="InterPro" id="IPR020396">
    <property type="entry name" value="NADH_UbQ_OxRdtase_CS"/>
</dbReference>
<dbReference type="STRING" id="1842532.A7E78_09305"/>
<dbReference type="NCBIfam" id="NF005012">
    <property type="entry name" value="PRK06411.1"/>
    <property type="match status" value="1"/>
</dbReference>
<dbReference type="InterPro" id="IPR022885">
    <property type="entry name" value="NDH1_su_D/H"/>
</dbReference>
<feature type="binding site" evidence="17">
    <location>
        <position position="36"/>
    </location>
    <ligand>
        <name>[4Fe-4S] cluster</name>
        <dbReference type="ChEBI" id="CHEBI:49883"/>
    </ligand>
</feature>
<dbReference type="GO" id="GO:0008137">
    <property type="term" value="F:NADH dehydrogenase (ubiquinone) activity"/>
    <property type="evidence" value="ECO:0007669"/>
    <property type="project" value="InterPro"/>
</dbReference>
<evidence type="ECO:0000256" key="5">
    <source>
        <dbReference type="ARBA" id="ARBA00010019"/>
    </source>
</evidence>
<keyword evidence="14" id="KW-0511">Multifunctional enzyme</keyword>
<evidence type="ECO:0000256" key="1">
    <source>
        <dbReference type="ARBA" id="ARBA00002378"/>
    </source>
</evidence>
<keyword evidence="10 17" id="KW-1278">Translocase</keyword>
<dbReference type="Gene3D" id="1.10.645.10">
    <property type="entry name" value="Cytochrome-c3 Hydrogenase, chain B"/>
    <property type="match status" value="1"/>
</dbReference>
<comment type="similarity">
    <text evidence="4">In the central section; belongs to the complex I 30 kDa subunit family.</text>
</comment>
<dbReference type="EC" id="7.1.1.-" evidence="17"/>
<organism evidence="24 25">
    <name type="scientific">Syntrophotalea acetylenivorans</name>
    <dbReference type="NCBI Taxonomy" id="1842532"/>
    <lineage>
        <taxon>Bacteria</taxon>
        <taxon>Pseudomonadati</taxon>
        <taxon>Thermodesulfobacteriota</taxon>
        <taxon>Desulfuromonadia</taxon>
        <taxon>Desulfuromonadales</taxon>
        <taxon>Syntrophotaleaceae</taxon>
        <taxon>Syntrophotalea</taxon>
    </lineage>
</organism>
<dbReference type="HAMAP" id="MF_01358">
    <property type="entry name" value="NDH1_NuoD"/>
    <property type="match status" value="1"/>
</dbReference>
<comment type="similarity">
    <text evidence="19">Belongs to the complex I 49 kDa subunit family.</text>
</comment>
<comment type="catalytic activity">
    <reaction evidence="16 17">
        <text>a quinone + NADH + 5 H(+)(in) = a quinol + NAD(+) + 4 H(+)(out)</text>
        <dbReference type="Rhea" id="RHEA:57888"/>
        <dbReference type="ChEBI" id="CHEBI:15378"/>
        <dbReference type="ChEBI" id="CHEBI:24646"/>
        <dbReference type="ChEBI" id="CHEBI:57540"/>
        <dbReference type="ChEBI" id="CHEBI:57945"/>
        <dbReference type="ChEBI" id="CHEBI:132124"/>
    </reaction>
</comment>
<dbReference type="GO" id="GO:0005506">
    <property type="term" value="F:iron ion binding"/>
    <property type="evidence" value="ECO:0007669"/>
    <property type="project" value="UniProtKB-UniRule"/>
</dbReference>
<dbReference type="Pfam" id="PF01058">
    <property type="entry name" value="Oxidored_q6"/>
    <property type="match status" value="1"/>
</dbReference>
<feature type="domain" description="NADH:ubiquinone oxidoreductase 30kDa subunit" evidence="21">
    <location>
        <begin position="253"/>
        <end position="378"/>
    </location>
</feature>
<dbReference type="PROSITE" id="PS00542">
    <property type="entry name" value="COMPLEX1_30K"/>
    <property type="match status" value="1"/>
</dbReference>
<keyword evidence="17" id="KW-0411">Iron-sulfur</keyword>
<keyword evidence="17" id="KW-0408">Iron</keyword>
<dbReference type="GO" id="GO:0051287">
    <property type="term" value="F:NAD binding"/>
    <property type="evidence" value="ECO:0007669"/>
    <property type="project" value="InterPro"/>
</dbReference>
<dbReference type="SUPFAM" id="SSF143243">
    <property type="entry name" value="Nqo5-like"/>
    <property type="match status" value="1"/>
</dbReference>
<comment type="cofactor">
    <cofactor evidence="17">
        <name>[4Fe-4S] cluster</name>
        <dbReference type="ChEBI" id="CHEBI:49883"/>
    </cofactor>
    <text evidence="17">Binds 1 [4Fe-4S] cluster.</text>
</comment>
<dbReference type="InterPro" id="IPR037232">
    <property type="entry name" value="NADH_quin_OxRdtase_su_C/D-like"/>
</dbReference>
<dbReference type="GO" id="GO:0048038">
    <property type="term" value="F:quinone binding"/>
    <property type="evidence" value="ECO:0007669"/>
    <property type="project" value="UniProtKB-KW"/>
</dbReference>
<dbReference type="GO" id="GO:0050136">
    <property type="term" value="F:NADH dehydrogenase (quinone) (non-electrogenic) activity"/>
    <property type="evidence" value="ECO:0007669"/>
    <property type="project" value="UniProtKB-UniRule"/>
</dbReference>
<dbReference type="PANTHER" id="PTHR11993:SF45">
    <property type="entry name" value="NADH-QUINONE OXIDOREDUCTASE SUBUNIT C_D"/>
    <property type="match status" value="1"/>
</dbReference>
<evidence type="ECO:0000256" key="19">
    <source>
        <dbReference type="HAMAP-Rule" id="MF_01358"/>
    </source>
</evidence>
<comment type="similarity">
    <text evidence="3">In the N-terminal section; belongs to the complex I 20 kDa subunit family.</text>
</comment>
<keyword evidence="25" id="KW-1185">Reference proteome</keyword>
<dbReference type="InterPro" id="IPR029014">
    <property type="entry name" value="NiFe-Hase_large"/>
</dbReference>
<comment type="similarity">
    <text evidence="17">Belongs to the complex I 20 kDa subunit family.</text>
</comment>
<comment type="subcellular location">
    <subcellularLocation>
        <location evidence="2">Cell inner membrane</location>
        <topology evidence="2">Peripheral membrane protein</topology>
        <orientation evidence="2">Cytoplasmic side</orientation>
    </subcellularLocation>
    <subcellularLocation>
        <location evidence="17">Cell membrane</location>
        <topology evidence="17">Peripheral membrane protein</topology>
        <orientation evidence="17">Cytoplasmic side</orientation>
    </subcellularLocation>
</comment>
<evidence type="ECO:0000256" key="16">
    <source>
        <dbReference type="ARBA" id="ARBA00047712"/>
    </source>
</evidence>
<proteinExistence type="inferred from homology"/>
<comment type="subunit">
    <text evidence="15">NDH-1 is composed of about 13 different subunits. Subunits NuoBCD, E, F, and G constitute the peripheral sector of the complex.</text>
</comment>
<evidence type="ECO:0000256" key="20">
    <source>
        <dbReference type="SAM" id="MobiDB-lite"/>
    </source>
</evidence>
<sequence>MSGELPDNILLTTLDDAINWGRKNSLWPMFFGLSCCFVEMMTSMTPRFDLARFGAEVMRGSPREADLMVIAGTPFKKMAPAILRVYEQMANPKWVIAMGSCANSGGMYDVYSVMQGINQILPVDVYIPGCPPRPEAFLQGLQLLQDKIARNERPARPVLGLQGGSEGTTAPIFVDGLSKSRDPRGPGYGNSPLRGSSMQQPAFWGQRSDNMWRPEQPKVSFPEGSDNLQEQLTKRFGEQVLIDDQAKDMPTLQVSAEHAPELLRYLKHEAPQPYQRLEDLTAVDESARAKRPEHDYTLTYHLLSFDQPGYLRVKVPLTGEEPEAPSITELWPVADWYEREAYDMFGIRFNGHPNLRRILMPDNWSGHPLRKDQPFRATEMAPFTREDIAAIEPRPAEDYFKGRLLADGEQTMLLNLGPQHPGTHGVLRLILKLAGEEVVDLDADLGYHHRGAEKIAERQHWAQFIPYTDRIDYLAGSLNNLAYLHSVETMLGIEVPPRARYVRILLSELFRISSHLVWLGSFAHDVGAMTPVFYAFEIRERIFDIVELITGGRMHPAWFRIGGLPADLPDGWQATVATFSTDFHKHIDEFDRLLSDGPIFRARTEGVGVISREDAKDWGFTGPNLRATGLAWDLRQTMPYGGYEDFDFDIATAEGGDCYARYRVRLEELRQSLKIVRQAVERMPGGRWMNDSYRHSYPQREDGLKDIDSLIHHFVNVSRGPTPPVGECYRAVESSKGECGYYAVSDGTSIPYRMRIRTPSFAHIQAMPLLSRGSLISDLITNLGSVDFVLADLDR</sequence>
<dbReference type="GO" id="GO:0051539">
    <property type="term" value="F:4 iron, 4 sulfur cluster binding"/>
    <property type="evidence" value="ECO:0007669"/>
    <property type="project" value="UniProtKB-KW"/>
</dbReference>
<protein>
    <recommendedName>
        <fullName evidence="17 18">Multifunctional fusion protein</fullName>
    </recommendedName>
    <domain>
        <recommendedName>
            <fullName evidence="17">NADH-quinone oxidoreductase subunit B</fullName>
            <ecNumber evidence="17">7.1.1.-</ecNumber>
        </recommendedName>
        <alternativeName>
            <fullName evidence="17">NADH dehydrogenase I subunit B</fullName>
        </alternativeName>
        <alternativeName>
            <fullName evidence="17">NDH-1 subunit B</fullName>
        </alternativeName>
    </domain>
    <domain>
        <recommendedName>
            <fullName evidence="18">NADH-quinone oxidoreductase subunit C</fullName>
        </recommendedName>
        <alternativeName>
            <fullName evidence="18">NADH dehydrogenase I subunit C</fullName>
        </alternativeName>
        <alternativeName>
            <fullName evidence="18">NDH-1 subunit C</fullName>
        </alternativeName>
    </domain>
    <domain>
        <recommendedName>
            <fullName evidence="19">NADH-quinone oxidoreductase subunit D</fullName>
        </recommendedName>
        <alternativeName>
            <fullName evidence="19">NADH dehydrogenase I subunit D</fullName>
        </alternativeName>
        <alternativeName>
            <fullName evidence="19">NDH-1 subunit D</fullName>
        </alternativeName>
    </domain>
</protein>
<keyword evidence="17" id="KW-0004">4Fe-4S</keyword>
<dbReference type="EMBL" id="CP015519">
    <property type="protein sequence ID" value="APG28013.1"/>
    <property type="molecule type" value="Genomic_DNA"/>
</dbReference>
<evidence type="ECO:0000256" key="13">
    <source>
        <dbReference type="ARBA" id="ARBA00023136"/>
    </source>
</evidence>
<evidence type="ECO:0000256" key="14">
    <source>
        <dbReference type="ARBA" id="ARBA00023268"/>
    </source>
</evidence>
<dbReference type="RefSeq" id="WP_072283974.1">
    <property type="nucleotide sequence ID" value="NZ_CP015519.1"/>
</dbReference>
<dbReference type="OrthoDB" id="9801496at2"/>
<dbReference type="NCBIfam" id="TIGR01957">
    <property type="entry name" value="nuoB_fam"/>
    <property type="match status" value="1"/>
</dbReference>
<keyword evidence="13 17" id="KW-0472">Membrane</keyword>
<dbReference type="AlphaFoldDB" id="A0A1L3GQ35"/>
<dbReference type="InterPro" id="IPR010218">
    <property type="entry name" value="NADH_DH_suC"/>
</dbReference>
<dbReference type="HAMAP" id="MF_01357">
    <property type="entry name" value="NDH1_NuoC"/>
    <property type="match status" value="1"/>
</dbReference>
<comment type="similarity">
    <text evidence="5">In the C-terminal section; belongs to the complex I 49 kDa subunit family.</text>
</comment>
<feature type="binding site" evidence="17">
    <location>
        <position position="130"/>
    </location>
    <ligand>
        <name>[4Fe-4S] cluster</name>
        <dbReference type="ChEBI" id="CHEBI:49883"/>
    </ligand>
</feature>
<evidence type="ECO:0000256" key="6">
    <source>
        <dbReference type="ARBA" id="ARBA00022448"/>
    </source>
</evidence>
<comment type="function">
    <text evidence="1 17">NDH-1 shuttles electrons from NADH, via FMN and iron-sulfur (Fe-S) centers, to quinones in the respiratory chain. The immediate electron acceptor for the enzyme in this species is believed to be ubiquinone. Couples the redox reaction to proton translocation (for every two electrons transferred, four hydrogen ions are translocated across the cytoplasmic membrane), and thus conserves the redox energy in a proton gradient.</text>
</comment>
<dbReference type="FunFam" id="3.40.50.12280:FF:000002">
    <property type="entry name" value="NADH-quinone oxidoreductase subunit B"/>
    <property type="match status" value="1"/>
</dbReference>
<dbReference type="InterPro" id="IPR014029">
    <property type="entry name" value="NADH_UbQ_OxRdtase_49kDa_CS"/>
</dbReference>
<dbReference type="NCBIfam" id="TIGR01962">
    <property type="entry name" value="NuoD"/>
    <property type="match status" value="1"/>
</dbReference>
<dbReference type="Pfam" id="PF00346">
    <property type="entry name" value="Complex1_49kDa"/>
    <property type="match status" value="1"/>
</dbReference>
<keyword evidence="11 17" id="KW-0520">NAD</keyword>
<dbReference type="InterPro" id="IPR006138">
    <property type="entry name" value="NADH_UQ_OxRdtase_20Kd_su"/>
</dbReference>
<dbReference type="GO" id="GO:0005886">
    <property type="term" value="C:plasma membrane"/>
    <property type="evidence" value="ECO:0007669"/>
    <property type="project" value="UniProtKB-SubCell"/>
</dbReference>
<evidence type="ECO:0000256" key="2">
    <source>
        <dbReference type="ARBA" id="ARBA00004515"/>
    </source>
</evidence>
<evidence type="ECO:0000256" key="18">
    <source>
        <dbReference type="HAMAP-Rule" id="MF_01357"/>
    </source>
</evidence>
<dbReference type="InterPro" id="IPR001135">
    <property type="entry name" value="NADH_Q_OxRdtase_suD"/>
</dbReference>
<feature type="binding site" evidence="17">
    <location>
        <position position="35"/>
    </location>
    <ligand>
        <name>[4Fe-4S] cluster</name>
        <dbReference type="ChEBI" id="CHEBI:49883"/>
    </ligand>
</feature>
<evidence type="ECO:0000256" key="11">
    <source>
        <dbReference type="ARBA" id="ARBA00023027"/>
    </source>
</evidence>
<comment type="subunit">
    <text evidence="17">NDH-1 is composed of 14 different subunits. Subunits NuoB, C, D, E, F, and G constitute the peripheral sector of the complex.</text>
</comment>
<dbReference type="Gene3D" id="3.40.50.12280">
    <property type="match status" value="1"/>
</dbReference>
<dbReference type="InterPro" id="IPR001268">
    <property type="entry name" value="NADH_UbQ_OxRdtase_30kDa_su"/>
</dbReference>
<keyword evidence="7 17" id="KW-1003">Cell membrane</keyword>
<evidence type="ECO:0000256" key="3">
    <source>
        <dbReference type="ARBA" id="ARBA00006408"/>
    </source>
</evidence>
<dbReference type="KEGG" id="pef:A7E78_09305"/>
<dbReference type="Gene3D" id="3.30.460.80">
    <property type="entry name" value="NADH:ubiquinone oxidoreductase, 30kDa subunit"/>
    <property type="match status" value="1"/>
</dbReference>
<dbReference type="PANTHER" id="PTHR11993">
    <property type="entry name" value="NADH-UBIQUINONE OXIDOREDUCTASE 49 KDA SUBUNIT"/>
    <property type="match status" value="1"/>
</dbReference>
<dbReference type="SUPFAM" id="SSF56762">
    <property type="entry name" value="HydB/Nqo4-like"/>
    <property type="match status" value="1"/>
</dbReference>
<dbReference type="NCBIfam" id="NF004739">
    <property type="entry name" value="PRK06075.1"/>
    <property type="match status" value="1"/>
</dbReference>
<feature type="domain" description="NADH-quinone oxidoreductase subunit D" evidence="22">
    <location>
        <begin position="525"/>
        <end position="795"/>
    </location>
</feature>
<evidence type="ECO:0000256" key="15">
    <source>
        <dbReference type="ARBA" id="ARBA00025957"/>
    </source>
</evidence>
<evidence type="ECO:0000313" key="25">
    <source>
        <dbReference type="Proteomes" id="UP000182517"/>
    </source>
</evidence>
<evidence type="ECO:0000256" key="12">
    <source>
        <dbReference type="ARBA" id="ARBA00023075"/>
    </source>
</evidence>
<dbReference type="SUPFAM" id="SSF56770">
    <property type="entry name" value="HydA/Nqo6-like"/>
    <property type="match status" value="1"/>
</dbReference>
<evidence type="ECO:0000313" key="24">
    <source>
        <dbReference type="EMBL" id="APG28013.1"/>
    </source>
</evidence>
<evidence type="ECO:0000259" key="23">
    <source>
        <dbReference type="Pfam" id="PF01058"/>
    </source>
</evidence>
<accession>A0A1L3GQ35</accession>
<dbReference type="Pfam" id="PF00329">
    <property type="entry name" value="Complex1_30kDa"/>
    <property type="match status" value="1"/>
</dbReference>
<evidence type="ECO:0000256" key="10">
    <source>
        <dbReference type="ARBA" id="ARBA00022967"/>
    </source>
</evidence>
<dbReference type="InterPro" id="IPR006137">
    <property type="entry name" value="NADH_UbQ_OxRdtase-like_20kDa"/>
</dbReference>
<feature type="region of interest" description="Disordered" evidence="20">
    <location>
        <begin position="170"/>
        <end position="203"/>
    </location>
</feature>
<keyword evidence="8" id="KW-0997">Cell inner membrane</keyword>
<keyword evidence="9 17" id="KW-0874">Quinone</keyword>
<evidence type="ECO:0000256" key="4">
    <source>
        <dbReference type="ARBA" id="ARBA00008265"/>
    </source>
</evidence>
<dbReference type="NCBIfam" id="NF009808">
    <property type="entry name" value="PRK13292.1"/>
    <property type="match status" value="1"/>
</dbReference>
<evidence type="ECO:0000256" key="9">
    <source>
        <dbReference type="ARBA" id="ARBA00022719"/>
    </source>
</evidence>
<evidence type="ECO:0000259" key="22">
    <source>
        <dbReference type="Pfam" id="PF00346"/>
    </source>
</evidence>
<dbReference type="HAMAP" id="MF_01356">
    <property type="entry name" value="NDH1_NuoB"/>
    <property type="match status" value="1"/>
</dbReference>
<comment type="similarity">
    <text evidence="18">Belongs to the complex I 30 kDa subunit family.</text>
</comment>
<evidence type="ECO:0000259" key="21">
    <source>
        <dbReference type="Pfam" id="PF00329"/>
    </source>
</evidence>
<name>A0A1L3GQ35_9BACT</name>
<dbReference type="Proteomes" id="UP000182517">
    <property type="component" value="Chromosome"/>
</dbReference>
<gene>
    <name evidence="19" type="primary">nuoD</name>
    <name evidence="17" type="synonym">nuoB</name>
    <name evidence="18" type="synonym">nuoC</name>
    <name evidence="24" type="ORF">A7E78_09305</name>
</gene>
<evidence type="ECO:0000256" key="8">
    <source>
        <dbReference type="ARBA" id="ARBA00022519"/>
    </source>
</evidence>
<reference evidence="24 25" key="1">
    <citation type="journal article" date="2017" name="Genome Announc.">
        <title>Complete Genome Sequences of Two Acetylene-Fermenting Pelobacter acetylenicus Strains.</title>
        <authorList>
            <person name="Sutton J.M."/>
            <person name="Baesman S.M."/>
            <person name="Fierst J.L."/>
            <person name="Poret-Peterson A.T."/>
            <person name="Oremland R.S."/>
            <person name="Dunlap D.S."/>
            <person name="Akob D.M."/>
        </authorList>
    </citation>
    <scope>NUCLEOTIDE SEQUENCE [LARGE SCALE GENOMIC DNA]</scope>
    <source>
        <strain evidence="24 25">SFB93</strain>
    </source>
</reference>
<feature type="domain" description="NADH:ubiquinone oxidoreductase-like 20kDa subunit" evidence="23">
    <location>
        <begin position="35"/>
        <end position="142"/>
    </location>
</feature>